<proteinExistence type="predicted"/>
<dbReference type="RefSeq" id="WP_346762455.1">
    <property type="nucleotide sequence ID" value="NZ_JAUJEB010000013.1"/>
</dbReference>
<reference evidence="1" key="1">
    <citation type="submission" date="2023-06" db="EMBL/GenBank/DDBJ databases">
        <title>Genomic of Agaribacillus aureum.</title>
        <authorList>
            <person name="Wang G."/>
        </authorList>
    </citation>
    <scope>NUCLEOTIDE SEQUENCE</scope>
    <source>
        <strain evidence="1">BMA12</strain>
    </source>
</reference>
<dbReference type="PANTHER" id="PTHR30143:SF0">
    <property type="entry name" value="2-KETO-4-PENTENOATE HYDRATASE"/>
    <property type="match status" value="1"/>
</dbReference>
<comment type="caution">
    <text evidence="1">The sequence shown here is derived from an EMBL/GenBank/DDBJ whole genome shotgun (WGS) entry which is preliminary data.</text>
</comment>
<keyword evidence="2" id="KW-1185">Reference proteome</keyword>
<dbReference type="InterPro" id="IPR050772">
    <property type="entry name" value="Hydratase-Decarb/MhpD_sf"/>
</dbReference>
<dbReference type="EMBL" id="JAUJEB010000013">
    <property type="protein sequence ID" value="MDN5217118.1"/>
    <property type="molecule type" value="Genomic_DNA"/>
</dbReference>
<name>A0ABT8LHW1_9BACT</name>
<dbReference type="SUPFAM" id="SSF56529">
    <property type="entry name" value="FAH"/>
    <property type="match status" value="1"/>
</dbReference>
<dbReference type="InterPro" id="IPR036663">
    <property type="entry name" value="Fumarylacetoacetase_C_sf"/>
</dbReference>
<accession>A0ABT8LHW1</accession>
<sequence length="295" mass="32133">MNRLYTLALAFLIITACKHKSDTSSSETAPPAVVDETEIAVDSLLYFRHHYQQTDMLSRRFPGITLEKSMEIQLRMLEKELKAGARHIGWKMGGTVTDDSASYNPLFGYILDKNVIQQDSAVLAENFPSAQVEVEGEIGFVMKKDFQNGAKSLEELKAGIDYVVNAVEFAKAVAIPLNGNAETMTINHVMASGLGHAGIIIGAGRADIEEFDMENETVKCFIDGELAAEGTATNVYGTPLNALYSLVNMLPEQGIYLKKGDIIITGSLYKNPVIDSTCAVKLAFSSLGDISFSME</sequence>
<gene>
    <name evidence="1" type="ORF">QQ020_33915</name>
</gene>
<protein>
    <recommendedName>
        <fullName evidence="3">Hydratase/decarboxylase</fullName>
    </recommendedName>
</protein>
<evidence type="ECO:0000313" key="1">
    <source>
        <dbReference type="EMBL" id="MDN5217118.1"/>
    </source>
</evidence>
<evidence type="ECO:0000313" key="2">
    <source>
        <dbReference type="Proteomes" id="UP001172083"/>
    </source>
</evidence>
<dbReference type="Gene3D" id="3.90.850.10">
    <property type="entry name" value="Fumarylacetoacetase-like, C-terminal domain"/>
    <property type="match status" value="1"/>
</dbReference>
<organism evidence="1 2">
    <name type="scientific">Agaribacillus aureus</name>
    <dbReference type="NCBI Taxonomy" id="3051825"/>
    <lineage>
        <taxon>Bacteria</taxon>
        <taxon>Pseudomonadati</taxon>
        <taxon>Bacteroidota</taxon>
        <taxon>Cytophagia</taxon>
        <taxon>Cytophagales</taxon>
        <taxon>Splendidivirgaceae</taxon>
        <taxon>Agaribacillus</taxon>
    </lineage>
</organism>
<dbReference type="PANTHER" id="PTHR30143">
    <property type="entry name" value="ACID HYDRATASE"/>
    <property type="match status" value="1"/>
</dbReference>
<evidence type="ECO:0008006" key="3">
    <source>
        <dbReference type="Google" id="ProtNLM"/>
    </source>
</evidence>
<dbReference type="PROSITE" id="PS51257">
    <property type="entry name" value="PROKAR_LIPOPROTEIN"/>
    <property type="match status" value="1"/>
</dbReference>
<dbReference type="Proteomes" id="UP001172083">
    <property type="component" value="Unassembled WGS sequence"/>
</dbReference>